<dbReference type="Proteomes" id="UP000657739">
    <property type="component" value="Unassembled WGS sequence"/>
</dbReference>
<evidence type="ECO:0000313" key="3">
    <source>
        <dbReference type="EMBL" id="MBD3708427.1"/>
    </source>
</evidence>
<dbReference type="Proteomes" id="UP000631473">
    <property type="component" value="Unassembled WGS sequence"/>
</dbReference>
<evidence type="ECO:0000313" key="4">
    <source>
        <dbReference type="EMBL" id="MBD3720268.1"/>
    </source>
</evidence>
<dbReference type="AlphaFoldDB" id="A0A927HTH2"/>
<evidence type="ECO:0000313" key="1">
    <source>
        <dbReference type="EMBL" id="MBD3701082.1"/>
    </source>
</evidence>
<evidence type="ECO:0000313" key="2">
    <source>
        <dbReference type="EMBL" id="MBD3704517.1"/>
    </source>
</evidence>
<dbReference type="Proteomes" id="UP000652007">
    <property type="component" value="Unassembled WGS sequence"/>
</dbReference>
<dbReference type="Proteomes" id="UP000622731">
    <property type="component" value="Unassembled WGS sequence"/>
</dbReference>
<organism evidence="4 5">
    <name type="scientific">Klebsiella pneumoniae</name>
    <dbReference type="NCBI Taxonomy" id="573"/>
    <lineage>
        <taxon>Bacteria</taxon>
        <taxon>Pseudomonadati</taxon>
        <taxon>Pseudomonadota</taxon>
        <taxon>Gammaproteobacteria</taxon>
        <taxon>Enterobacterales</taxon>
        <taxon>Enterobacteriaceae</taxon>
        <taxon>Klebsiella/Raoultella group</taxon>
        <taxon>Klebsiella</taxon>
        <taxon>Klebsiella pneumoniae complex</taxon>
    </lineage>
</organism>
<dbReference type="EMBL" id="JACXTF010000001">
    <property type="protein sequence ID" value="MBD3720268.1"/>
    <property type="molecule type" value="Genomic_DNA"/>
</dbReference>
<sequence length="66" mass="7940">MWNLPQLTGSYNKPLALGYDTFAAIMLIRQPDGIAFRCWRAENNDIMRYLAYRGYTPWPFITMRWY</sequence>
<name>A0A927HTH2_KLEPN</name>
<proteinExistence type="predicted"/>
<gene>
    <name evidence="3" type="ORF">IE987_20850</name>
    <name evidence="4" type="ORF">IE988_22335</name>
    <name evidence="2" type="ORF">IE990_16940</name>
    <name evidence="1" type="ORF">IE991_16435</name>
</gene>
<protein>
    <submittedName>
        <fullName evidence="4">Uncharacterized protein</fullName>
    </submittedName>
</protein>
<reference evidence="4" key="1">
    <citation type="submission" date="2020-07" db="EMBL/GenBank/DDBJ databases">
        <title>Clinical and genomic characterization of carbapenemase-producing Enterobacterales causing secondary infections during the COVID-19 crisis at a New York City hospital.</title>
        <authorList>
            <person name="Gomez-Simmonds A."/>
            <person name="Annavajhala M.K."/>
            <person name="Uhlemann A.-C."/>
        </authorList>
    </citation>
    <scope>NUCLEOTIDE SEQUENCE</scope>
    <source>
        <strain evidence="3">NK1593</strain>
        <strain evidence="4">NK1594</strain>
        <strain evidence="2">NK1596</strain>
        <strain evidence="1">NK1597</strain>
    </source>
</reference>
<dbReference type="EMBL" id="JACXTH010000001">
    <property type="protein sequence ID" value="MBD3704517.1"/>
    <property type="molecule type" value="Genomic_DNA"/>
</dbReference>
<dbReference type="EMBL" id="JACXTI010000002">
    <property type="protein sequence ID" value="MBD3701082.1"/>
    <property type="molecule type" value="Genomic_DNA"/>
</dbReference>
<evidence type="ECO:0000313" key="5">
    <source>
        <dbReference type="Proteomes" id="UP000622731"/>
    </source>
</evidence>
<comment type="caution">
    <text evidence="4">The sequence shown here is derived from an EMBL/GenBank/DDBJ whole genome shotgun (WGS) entry which is preliminary data.</text>
</comment>
<dbReference type="EMBL" id="JACXTE010000001">
    <property type="protein sequence ID" value="MBD3708427.1"/>
    <property type="molecule type" value="Genomic_DNA"/>
</dbReference>
<accession>A0A927HTH2</accession>